<sequence length="79" mass="9422">MPDHEILQAILHEVKEQRREIREMLQEHNRPSEKTVPSNDAIESLRIDVDYLIKNQAKQELILNRLYKMSMELPLQKEG</sequence>
<dbReference type="EMBL" id="JAFBED010000003">
    <property type="protein sequence ID" value="MBM7619906.1"/>
    <property type="molecule type" value="Genomic_DNA"/>
</dbReference>
<gene>
    <name evidence="1" type="ORF">JOC95_001758</name>
</gene>
<dbReference type="Proteomes" id="UP000737402">
    <property type="component" value="Unassembled WGS sequence"/>
</dbReference>
<protein>
    <submittedName>
        <fullName evidence="1">Uncharacterized protein</fullName>
    </submittedName>
</protein>
<keyword evidence="2" id="KW-1185">Reference proteome</keyword>
<comment type="caution">
    <text evidence="1">The sequence shown here is derived from an EMBL/GenBank/DDBJ whole genome shotgun (WGS) entry which is preliminary data.</text>
</comment>
<name>A0ABS2NYZ1_9BACI</name>
<accession>A0ABS2NYZ1</accession>
<proteinExistence type="predicted"/>
<reference evidence="1 2" key="1">
    <citation type="submission" date="2021-01" db="EMBL/GenBank/DDBJ databases">
        <title>Genomic Encyclopedia of Type Strains, Phase IV (KMG-IV): sequencing the most valuable type-strain genomes for metagenomic binning, comparative biology and taxonomic classification.</title>
        <authorList>
            <person name="Goeker M."/>
        </authorList>
    </citation>
    <scope>NUCLEOTIDE SEQUENCE [LARGE SCALE GENOMIC DNA]</scope>
    <source>
        <strain evidence="1 2">DSM 25879</strain>
    </source>
</reference>
<organism evidence="1 2">
    <name type="scientific">Sutcliffiella tianshenii</name>
    <dbReference type="NCBI Taxonomy" id="1463404"/>
    <lineage>
        <taxon>Bacteria</taxon>
        <taxon>Bacillati</taxon>
        <taxon>Bacillota</taxon>
        <taxon>Bacilli</taxon>
        <taxon>Bacillales</taxon>
        <taxon>Bacillaceae</taxon>
        <taxon>Sutcliffiella</taxon>
    </lineage>
</organism>
<evidence type="ECO:0000313" key="1">
    <source>
        <dbReference type="EMBL" id="MBM7619906.1"/>
    </source>
</evidence>
<evidence type="ECO:0000313" key="2">
    <source>
        <dbReference type="Proteomes" id="UP000737402"/>
    </source>
</evidence>